<evidence type="ECO:0000313" key="3">
    <source>
        <dbReference type="EMBL" id="GKZ19804.1"/>
    </source>
</evidence>
<proteinExistence type="predicted"/>
<feature type="coiled-coil region" evidence="1">
    <location>
        <begin position="54"/>
        <end position="88"/>
    </location>
</feature>
<feature type="region of interest" description="Disordered" evidence="2">
    <location>
        <begin position="132"/>
        <end position="170"/>
    </location>
</feature>
<evidence type="ECO:0000313" key="4">
    <source>
        <dbReference type="Proteomes" id="UP001143548"/>
    </source>
</evidence>
<reference evidence="3" key="1">
    <citation type="submission" date="2022-07" db="EMBL/GenBank/DDBJ databases">
        <title>Taxonomy of Aspergillus series Nigri: significant species reduction supported by multi-species coalescent approaches.</title>
        <authorList>
            <person name="Bian C."/>
            <person name="Kusuya Y."/>
            <person name="Sklenar F."/>
            <person name="D'hooge E."/>
            <person name="Yaguchi T."/>
            <person name="Takahashi H."/>
            <person name="Hubka V."/>
        </authorList>
    </citation>
    <scope>NUCLEOTIDE SEQUENCE</scope>
    <source>
        <strain evidence="3">CBS 733.88</strain>
    </source>
</reference>
<dbReference type="EMBL" id="BROQ01000022">
    <property type="protein sequence ID" value="GKZ19804.1"/>
    <property type="molecule type" value="Genomic_DNA"/>
</dbReference>
<keyword evidence="1" id="KW-0175">Coiled coil</keyword>
<dbReference type="AlphaFoldDB" id="A0A9W6DJR5"/>
<evidence type="ECO:0008006" key="5">
    <source>
        <dbReference type="Google" id="ProtNLM"/>
    </source>
</evidence>
<sequence>MKPLAPALHPKTADSRRPFNANVSVPPIFPRKRASTACRECKRMRYKTLCVFDLDEDMRRKLSHKRKLNELEAERDFLQQLVDTLRDSSDDKALQLLGLIGTQAPPSELLVYIENIMTDGVRQQSPVWADMSDRTRSPSNTIDFHRPSLHRAPTIKRLPSPPVYRVPAGP</sequence>
<evidence type="ECO:0000256" key="1">
    <source>
        <dbReference type="SAM" id="Coils"/>
    </source>
</evidence>
<comment type="caution">
    <text evidence="3">The sequence shown here is derived from an EMBL/GenBank/DDBJ whole genome shotgun (WGS) entry which is preliminary data.</text>
</comment>
<name>A0A9W6DJR5_9EURO</name>
<dbReference type="InterPro" id="IPR053187">
    <property type="entry name" value="Notoamide_regulator"/>
</dbReference>
<dbReference type="PANTHER" id="PTHR47256">
    <property type="entry name" value="ZN(II)2CYS6 TRANSCRIPTION FACTOR (EUROFUNG)-RELATED"/>
    <property type="match status" value="1"/>
</dbReference>
<dbReference type="Proteomes" id="UP001143548">
    <property type="component" value="Unassembled WGS sequence"/>
</dbReference>
<dbReference type="PANTHER" id="PTHR47256:SF3">
    <property type="entry name" value="ZN(II)2CYS6 TRANSCRIPTION FACTOR (EUROFUNG)"/>
    <property type="match status" value="1"/>
</dbReference>
<gene>
    <name evidence="3" type="ORF">AbraCBS73388_004792</name>
</gene>
<organism evidence="3 4">
    <name type="scientific">Aspergillus brasiliensis</name>
    <dbReference type="NCBI Taxonomy" id="319629"/>
    <lineage>
        <taxon>Eukaryota</taxon>
        <taxon>Fungi</taxon>
        <taxon>Dikarya</taxon>
        <taxon>Ascomycota</taxon>
        <taxon>Pezizomycotina</taxon>
        <taxon>Eurotiomycetes</taxon>
        <taxon>Eurotiomycetidae</taxon>
        <taxon>Eurotiales</taxon>
        <taxon>Aspergillaceae</taxon>
        <taxon>Aspergillus</taxon>
        <taxon>Aspergillus subgen. Circumdati</taxon>
    </lineage>
</organism>
<feature type="compositionally biased region" description="Pro residues" evidence="2">
    <location>
        <begin position="159"/>
        <end position="170"/>
    </location>
</feature>
<protein>
    <recommendedName>
        <fullName evidence="5">Zn(2)-C6 fungal-type domain-containing protein</fullName>
    </recommendedName>
</protein>
<evidence type="ECO:0000256" key="2">
    <source>
        <dbReference type="SAM" id="MobiDB-lite"/>
    </source>
</evidence>
<accession>A0A9W6DJR5</accession>